<dbReference type="Proteomes" id="UP001163603">
    <property type="component" value="Chromosome 10"/>
</dbReference>
<proteinExistence type="predicted"/>
<accession>A0ACC0XYN6</accession>
<evidence type="ECO:0000313" key="2">
    <source>
        <dbReference type="Proteomes" id="UP001163603"/>
    </source>
</evidence>
<sequence length="356" mass="40135">MPHLVRLGRRHAEMRLQNHVAGWANLKIKRGKGRRDVQMYGPPFRLCREMYLTIIYPVAFLVGFKNKIYNLFSRMGCTVSNAIFLAIEVLQSVNSSFAINCAGPTITSHDIVYESDNEPLGPATYYLTDTNRWGVSNVGYFIGSNNIQYNIISTSTVTNTQESRLFQRARISASSLRYYGVGLQNGKYTVTLQFVELANFTTTGWKSFGRHVFDIYVQGNLVEKDFDITRVAGGVLRRAVQRKYPAQVFKNYMEIHLFWAGKGTCCTPDHGTYGPSISAISVTPDFKPTKSPPSGPSQTIEKNKKGLIVGIVVVAGVVFLLLAIFFVVRRRKKPQTVDDGKSKDLCYYCLLIYHIY</sequence>
<name>A0ACC0XYN6_9ROSI</name>
<evidence type="ECO:0000313" key="1">
    <source>
        <dbReference type="EMBL" id="KAJ0025853.1"/>
    </source>
</evidence>
<reference evidence="2" key="1">
    <citation type="journal article" date="2023" name="G3 (Bethesda)">
        <title>Genome assembly and association tests identify interacting loci associated with vigor, precocity, and sex in interspecific pistachio rootstocks.</title>
        <authorList>
            <person name="Palmer W."/>
            <person name="Jacygrad E."/>
            <person name="Sagayaradj S."/>
            <person name="Cavanaugh K."/>
            <person name="Han R."/>
            <person name="Bertier L."/>
            <person name="Beede B."/>
            <person name="Kafkas S."/>
            <person name="Golino D."/>
            <person name="Preece J."/>
            <person name="Michelmore R."/>
        </authorList>
    </citation>
    <scope>NUCLEOTIDE SEQUENCE [LARGE SCALE GENOMIC DNA]</scope>
</reference>
<keyword evidence="2" id="KW-1185">Reference proteome</keyword>
<dbReference type="EMBL" id="CM047745">
    <property type="protein sequence ID" value="KAJ0025853.1"/>
    <property type="molecule type" value="Genomic_DNA"/>
</dbReference>
<gene>
    <name evidence="1" type="ORF">Pint_06990</name>
</gene>
<comment type="caution">
    <text evidence="1">The sequence shown here is derived from an EMBL/GenBank/DDBJ whole genome shotgun (WGS) entry which is preliminary data.</text>
</comment>
<organism evidence="1 2">
    <name type="scientific">Pistacia integerrima</name>
    <dbReference type="NCBI Taxonomy" id="434235"/>
    <lineage>
        <taxon>Eukaryota</taxon>
        <taxon>Viridiplantae</taxon>
        <taxon>Streptophyta</taxon>
        <taxon>Embryophyta</taxon>
        <taxon>Tracheophyta</taxon>
        <taxon>Spermatophyta</taxon>
        <taxon>Magnoliopsida</taxon>
        <taxon>eudicotyledons</taxon>
        <taxon>Gunneridae</taxon>
        <taxon>Pentapetalae</taxon>
        <taxon>rosids</taxon>
        <taxon>malvids</taxon>
        <taxon>Sapindales</taxon>
        <taxon>Anacardiaceae</taxon>
        <taxon>Pistacia</taxon>
    </lineage>
</organism>
<protein>
    <submittedName>
        <fullName evidence="1">Uncharacterized protein</fullName>
    </submittedName>
</protein>